<keyword evidence="1" id="KW-1133">Transmembrane helix</keyword>
<evidence type="ECO:0000313" key="5">
    <source>
        <dbReference type="Proteomes" id="UP000439314"/>
    </source>
</evidence>
<keyword evidence="1" id="KW-0812">Transmembrane</keyword>
<evidence type="ECO:0000313" key="3">
    <source>
        <dbReference type="EMBL" id="MRH75756.1"/>
    </source>
</evidence>
<gene>
    <name evidence="2" type="ORF">GIY21_14340</name>
    <name evidence="3" type="ORF">GIY22_14120</name>
</gene>
<keyword evidence="1" id="KW-0472">Membrane</keyword>
<dbReference type="AlphaFoldDB" id="A0A6N7QC72"/>
<dbReference type="Proteomes" id="UP000437931">
    <property type="component" value="Unassembled WGS sequence"/>
</dbReference>
<dbReference type="Proteomes" id="UP000439314">
    <property type="component" value="Unassembled WGS sequence"/>
</dbReference>
<dbReference type="PANTHER" id="PTHR36436:SF6">
    <property type="entry name" value="SLL5081 PROTEIN"/>
    <property type="match status" value="1"/>
</dbReference>
<dbReference type="InterPro" id="IPR015315">
    <property type="entry name" value="DUF1963"/>
</dbReference>
<reference evidence="4 5" key="1">
    <citation type="submission" date="2019-11" db="EMBL/GenBank/DDBJ databases">
        <title>First report of rice panicle blight caused by Xanthomonas sp. in Iran.</title>
        <authorList>
            <person name="Mirghasempour S.A."/>
            <person name="Huang S."/>
            <person name="Brady C.L."/>
            <person name="Studholme D.J."/>
        </authorList>
    </citation>
    <scope>NUCLEOTIDE SEQUENCE [LARGE SCALE GENOMIC DNA]</scope>
    <source>
        <strain evidence="2 5">ASD011</strain>
        <strain evidence="4">SAM114</strain>
    </source>
</reference>
<dbReference type="EMBL" id="WJPN01000012">
    <property type="protein sequence ID" value="MRH01470.1"/>
    <property type="molecule type" value="Genomic_DNA"/>
</dbReference>
<evidence type="ECO:0000313" key="2">
    <source>
        <dbReference type="EMBL" id="MRH01470.1"/>
    </source>
</evidence>
<evidence type="ECO:0000313" key="4">
    <source>
        <dbReference type="Proteomes" id="UP000437931"/>
    </source>
</evidence>
<organism evidence="2 5">
    <name type="scientific">Xanthomonas sontii</name>
    <dbReference type="NCBI Taxonomy" id="2650745"/>
    <lineage>
        <taxon>Bacteria</taxon>
        <taxon>Pseudomonadati</taxon>
        <taxon>Pseudomonadota</taxon>
        <taxon>Gammaproteobacteria</taxon>
        <taxon>Lysobacterales</taxon>
        <taxon>Lysobacteraceae</taxon>
        <taxon>Xanthomonas</taxon>
    </lineage>
</organism>
<accession>A0A6N7QC72</accession>
<reference evidence="3" key="2">
    <citation type="journal article" date="2020" name="Plant Dis.">
        <title>A Grain Rot of Rice in Iran Caused by a Xanthomonas Strain Closely Related to X. sacchari.</title>
        <authorList>
            <person name="Mirghasempour S.A."/>
            <person name="Huang S."/>
            <person name="Studholme D.J."/>
            <person name="Brady C.L."/>
        </authorList>
    </citation>
    <scope>NUCLEOTIDE SEQUENCE</scope>
    <source>
        <strain evidence="3">SAM114</strain>
    </source>
</reference>
<dbReference type="EMBL" id="WJPM01000012">
    <property type="protein sequence ID" value="MRH75756.1"/>
    <property type="molecule type" value="Genomic_DNA"/>
</dbReference>
<evidence type="ECO:0000256" key="1">
    <source>
        <dbReference type="SAM" id="Phobius"/>
    </source>
</evidence>
<feature type="transmembrane region" description="Helical" evidence="1">
    <location>
        <begin position="6"/>
        <end position="26"/>
    </location>
</feature>
<dbReference type="SUPFAM" id="SSF103032">
    <property type="entry name" value="Hypothetical protein YwqG"/>
    <property type="match status" value="1"/>
</dbReference>
<sequence length="321" mass="35136">MKTSHAVAVSAAIGLGLATLLVGLLVGGGRWLLRAQHHDTPTATTAAPVADAEQLATQALAPYQARLQATRRPVVQLQLRLMAQDDRLASKVGGRPYWTADRPYPHTADGQPLALLAQIDLARMPPLPGYPRQGMLQFFIGGDDDFYGANFGGARSDLAALSEQRNFRVVYWPRPKASARQAEVPLPAADTLPFDPARPRAMRFDAGEETIGSSDVRFEQVLGTPLEEVAAAYAKRHAVSQDAVDDALFDALSRGGNKLGGYPEFTQQDPRTLQDKQVLLLQLDSDEEMMWGDSGVANFFIDPDDLRRGDFSRIAYNWDCF</sequence>
<dbReference type="Gene3D" id="2.30.320.10">
    <property type="entry name" value="YwqG-like"/>
    <property type="match status" value="1"/>
</dbReference>
<proteinExistence type="predicted"/>
<dbReference type="Pfam" id="PF09234">
    <property type="entry name" value="DUF1963"/>
    <property type="match status" value="1"/>
</dbReference>
<keyword evidence="4" id="KW-1185">Reference proteome</keyword>
<dbReference type="RefSeq" id="WP_153751918.1">
    <property type="nucleotide sequence ID" value="NZ_WJPM01000012.1"/>
</dbReference>
<name>A0A6N7QC72_9XANT</name>
<dbReference type="PANTHER" id="PTHR36436">
    <property type="entry name" value="SLL5081 PROTEIN"/>
    <property type="match status" value="1"/>
</dbReference>
<comment type="caution">
    <text evidence="2">The sequence shown here is derived from an EMBL/GenBank/DDBJ whole genome shotgun (WGS) entry which is preliminary data.</text>
</comment>
<protein>
    <submittedName>
        <fullName evidence="2">DUF1963 domain-containing protein</fullName>
    </submittedName>
</protein>
<dbReference type="InterPro" id="IPR035948">
    <property type="entry name" value="YwqG-like_sf"/>
</dbReference>